<protein>
    <submittedName>
        <fullName evidence="2">1654_t:CDS:1</fullName>
    </submittedName>
</protein>
<proteinExistence type="predicted"/>
<name>A0A9N9AV83_FUNMO</name>
<keyword evidence="3" id="KW-1185">Reference proteome</keyword>
<feature type="region of interest" description="Disordered" evidence="1">
    <location>
        <begin position="1"/>
        <end position="44"/>
    </location>
</feature>
<evidence type="ECO:0000313" key="2">
    <source>
        <dbReference type="EMBL" id="CAG8543661.1"/>
    </source>
</evidence>
<accession>A0A9N9AV83</accession>
<sequence>MLPHLFWSKQTSSEKENNSRINSPAEKDNELNGLENEDQEDGPYVYDSKIISEVSAAGSASKPGRKKSMYSPCHYRLAPGERGRFKNEIWHWKKEG</sequence>
<dbReference type="AlphaFoldDB" id="A0A9N9AV83"/>
<dbReference type="Proteomes" id="UP000789375">
    <property type="component" value="Unassembled WGS sequence"/>
</dbReference>
<comment type="caution">
    <text evidence="2">The sequence shown here is derived from an EMBL/GenBank/DDBJ whole genome shotgun (WGS) entry which is preliminary data.</text>
</comment>
<gene>
    <name evidence="2" type="ORF">FMOSSE_LOCUS6105</name>
</gene>
<evidence type="ECO:0000313" key="3">
    <source>
        <dbReference type="Proteomes" id="UP000789375"/>
    </source>
</evidence>
<dbReference type="EMBL" id="CAJVPP010001244">
    <property type="protein sequence ID" value="CAG8543661.1"/>
    <property type="molecule type" value="Genomic_DNA"/>
</dbReference>
<evidence type="ECO:0000256" key="1">
    <source>
        <dbReference type="SAM" id="MobiDB-lite"/>
    </source>
</evidence>
<organism evidence="2 3">
    <name type="scientific">Funneliformis mosseae</name>
    <name type="common">Endomycorrhizal fungus</name>
    <name type="synonym">Glomus mosseae</name>
    <dbReference type="NCBI Taxonomy" id="27381"/>
    <lineage>
        <taxon>Eukaryota</taxon>
        <taxon>Fungi</taxon>
        <taxon>Fungi incertae sedis</taxon>
        <taxon>Mucoromycota</taxon>
        <taxon>Glomeromycotina</taxon>
        <taxon>Glomeromycetes</taxon>
        <taxon>Glomerales</taxon>
        <taxon>Glomeraceae</taxon>
        <taxon>Funneliformis</taxon>
    </lineage>
</organism>
<reference evidence="2" key="1">
    <citation type="submission" date="2021-06" db="EMBL/GenBank/DDBJ databases">
        <authorList>
            <person name="Kallberg Y."/>
            <person name="Tangrot J."/>
            <person name="Rosling A."/>
        </authorList>
    </citation>
    <scope>NUCLEOTIDE SEQUENCE</scope>
    <source>
        <strain evidence="2">87-6 pot B 2015</strain>
    </source>
</reference>